<dbReference type="InterPro" id="IPR027417">
    <property type="entry name" value="P-loop_NTPase"/>
</dbReference>
<accession>A0A3G9JV72</accession>
<dbReference type="RefSeq" id="WP_125119615.1">
    <property type="nucleotide sequence ID" value="NZ_AP019309.1"/>
</dbReference>
<dbReference type="SUPFAM" id="SSF52540">
    <property type="entry name" value="P-loop containing nucleoside triphosphate hydrolases"/>
    <property type="match status" value="1"/>
</dbReference>
<feature type="domain" description="DNA2/NAM7 helicase-like C-terminal" evidence="2">
    <location>
        <begin position="1137"/>
        <end position="1312"/>
    </location>
</feature>
<gene>
    <name evidence="4" type="ORF">SG0102_17280</name>
</gene>
<keyword evidence="4" id="KW-0413">Isomerase</keyword>
<dbReference type="OrthoDB" id="9757917at2"/>
<dbReference type="KEGG" id="ebm:SG0102_17280"/>
<proteinExistence type="predicted"/>
<evidence type="ECO:0000313" key="4">
    <source>
        <dbReference type="EMBL" id="BBH26794.1"/>
    </source>
</evidence>
<reference evidence="4 5" key="1">
    <citation type="submission" date="2018-11" db="EMBL/GenBank/DDBJ databases">
        <title>Novel Erysipelotrichaceae bacterium isolated from small intestine of a swine.</title>
        <authorList>
            <person name="Kim J.S."/>
            <person name="Choe H."/>
            <person name="Lee Y.R."/>
            <person name="Kim K.M."/>
            <person name="Park D.S."/>
        </authorList>
    </citation>
    <scope>NUCLEOTIDE SEQUENCE [LARGE SCALE GENOMIC DNA]</scope>
    <source>
        <strain evidence="4 5">SG0102</strain>
    </source>
</reference>
<dbReference type="InParanoid" id="A0A3G9JV72"/>
<feature type="domain" description="DNA2/NAM7 helicase helicase" evidence="1">
    <location>
        <begin position="951"/>
        <end position="1097"/>
    </location>
</feature>
<dbReference type="InterPro" id="IPR041677">
    <property type="entry name" value="DNA2/NAM7_AAA_11"/>
</dbReference>
<protein>
    <submittedName>
        <fullName evidence="4">Disulfide isomerase</fullName>
    </submittedName>
</protein>
<dbReference type="EMBL" id="AP019309">
    <property type="protein sequence ID" value="BBH26794.1"/>
    <property type="molecule type" value="Genomic_DNA"/>
</dbReference>
<dbReference type="Pfam" id="PF13087">
    <property type="entry name" value="AAA_12"/>
    <property type="match status" value="1"/>
</dbReference>
<dbReference type="Pfam" id="PF18741">
    <property type="entry name" value="MTES_1575"/>
    <property type="match status" value="1"/>
</dbReference>
<dbReference type="GO" id="GO:0004386">
    <property type="term" value="F:helicase activity"/>
    <property type="evidence" value="ECO:0007669"/>
    <property type="project" value="InterPro"/>
</dbReference>
<keyword evidence="5" id="KW-1185">Reference proteome</keyword>
<dbReference type="CDD" id="cd18808">
    <property type="entry name" value="SF1_C_Upf1"/>
    <property type="match status" value="1"/>
</dbReference>
<dbReference type="InterPro" id="IPR041679">
    <property type="entry name" value="DNA2/NAM7-like_C"/>
</dbReference>
<evidence type="ECO:0000259" key="1">
    <source>
        <dbReference type="Pfam" id="PF13086"/>
    </source>
</evidence>
<dbReference type="PANTHER" id="PTHR10887:SF530">
    <property type="entry name" value="SUPERFAMILY I DNA HELICASES"/>
    <property type="match status" value="1"/>
</dbReference>
<feature type="domain" description="DNA2/NAM7 helicase helicase" evidence="1">
    <location>
        <begin position="348"/>
        <end position="461"/>
    </location>
</feature>
<dbReference type="InterPro" id="IPR045055">
    <property type="entry name" value="DNA2/NAM7-like"/>
</dbReference>
<dbReference type="PANTHER" id="PTHR10887">
    <property type="entry name" value="DNA2/NAM7 HELICASE FAMILY"/>
    <property type="match status" value="1"/>
</dbReference>
<dbReference type="Pfam" id="PF13086">
    <property type="entry name" value="AAA_11"/>
    <property type="match status" value="2"/>
</dbReference>
<dbReference type="InterPro" id="IPR047187">
    <property type="entry name" value="SF1_C_Upf1"/>
</dbReference>
<feature type="domain" description="Restriction endonuclease type II-like" evidence="3">
    <location>
        <begin position="1350"/>
        <end position="1442"/>
    </location>
</feature>
<organism evidence="4 5">
    <name type="scientific">Intestinibaculum porci</name>
    <dbReference type="NCBI Taxonomy" id="2487118"/>
    <lineage>
        <taxon>Bacteria</taxon>
        <taxon>Bacillati</taxon>
        <taxon>Bacillota</taxon>
        <taxon>Erysipelotrichia</taxon>
        <taxon>Erysipelotrichales</taxon>
        <taxon>Erysipelotrichaceae</taxon>
        <taxon>Intestinibaculum</taxon>
    </lineage>
</organism>
<evidence type="ECO:0000259" key="3">
    <source>
        <dbReference type="Pfam" id="PF18741"/>
    </source>
</evidence>
<evidence type="ECO:0000259" key="2">
    <source>
        <dbReference type="Pfam" id="PF13087"/>
    </source>
</evidence>
<name>A0A3G9JV72_9FIRM</name>
<dbReference type="Gene3D" id="3.40.50.300">
    <property type="entry name" value="P-loop containing nucleotide triphosphate hydrolases"/>
    <property type="match status" value="3"/>
</dbReference>
<dbReference type="Gene3D" id="3.40.960.10">
    <property type="entry name" value="VSR Endonuclease"/>
    <property type="match status" value="1"/>
</dbReference>
<dbReference type="InterPro" id="IPR049468">
    <property type="entry name" value="Restrct_endonuc-II-like_dom"/>
</dbReference>
<dbReference type="Proteomes" id="UP000268059">
    <property type="component" value="Chromosome"/>
</dbReference>
<sequence length="1499" mass="172182">MDVQKRDEVSSRVISLYRFLYELDQLKASVITNVDAYQWHLSLKDLKDVDPVNIKVLVPSEANDYTLLTVHKPELTPCPAPDASFKDALVLGYEDYTQDDALLHELAGESLEAYRKWHTKRRNWQKKQRILAQSRDLFTSLFNVFNDLERDYETLEMVCANGILQDRSQPHLRHPLVLKRVAMAFNADDNTLYFKDTDRHAELYTGLFNADEHLNSQGIPHLRDELVSTSYHPVNDEGGFLKRLTHALSPDSYYCEESSYEGWEKQNSIIVFNDPMLILRRREEGTAKAIESIINKIEETKQVPVPIRNLVMGGKIDMPTIDHQETIDEALASVGGESLDILLSKEANREQLEVAKRIEHYDAVLVQGPPGTGKTHEIANLMGHFLAKGKSVLVTSYTKKALSVLKDQIDPLIQPLCVSVLDDSNEDMENSVDGITDFISRNTSYELKNEMDALDLERREAFKDLSKVRKQLFDVIASEYQNIRFEGQEVSLAEAAIFVYQHQQDLAYIPGKVKLGASLPLNYQELSDLYHANKDLSAEDEKQMRFVLPEPAFLLSPAEFNEMVKEAQKIEEEFQDIENTNHFVIRNQEFRRVLNVEIGAQKFAIDYPHEEDLNDLIGLVKSLPEWNEAIKTMVVDGKLGGANASRWQKLITALKDCQRVSETMMDQHFGKQYTIHGNFENYQASYEKTRDLLSKKGKIGFFDTLFDRKLKTCQSLIDVDGHALETVDDVSYVLDLITLKKKKNQCASYWDSLLVPLGEKAFNDLDEKHPETIAYGLIKPMEKYLSYFDDSYPALEKAMRKAHIPMELMNGKREYMSERDGLNALIEAIEKYLTPLFKLLVGAVRLGDINSIIEENIQMIGHDVKASIVEDLTQALRFKKAHDYEDAYHHLELIQSQRHVHEKRQDYLDTLASVAPDWAHAIEEHDGIHGQDHVPDNINEAWRYKQYVALLTKILKEPYEELEDKAEALSKRFKEKTTAFAQKSAWYHLLCETEKNIDMKQALQGWKQTVKKIGKGNRKDAAMYKAKARELMGQCQKAVPGWIMPIGKALETLDPTTNHFDVIIIDEASQANLSSLAVAYMGDKMIIVGDEHQVSPMAVGVDTNKVNNLIQMYLQGIIPNAHLYNAKTSIYDLAMMTYQPLMLREHFRCVPEIIGFSNHLIYEDKIRPLRETHSTHVKPALVTYHVPGKREGKVNKIEAQMIVSLIRSCIRQDEYKDKTFGVISLLGDEQAKYIQELIDAQISLKDIEKRRILCGNASHFQGDERDVMFLSLVDSPKGEPLPLISKTVDETYEKRYNVAASRARDQLWIVTSLEPERDLKEGDLRRELITYGLHPHDYDFKRVTYKRSPFEEAIYDELTSRGYEMASWQVGSYDLPLIVVAKDNDVVIACDGDRYHMSDENIREDMEKQTILERVGWRFIRIRASEYFTHPKGTMETLIKRLERLGVKPQKQTVKRNDLLYRVKADLIQNIPISAMNQFPPEMVDMMMKDAAIKKQKAE</sequence>
<evidence type="ECO:0000313" key="5">
    <source>
        <dbReference type="Proteomes" id="UP000268059"/>
    </source>
</evidence>